<evidence type="ECO:0000256" key="1">
    <source>
        <dbReference type="ARBA" id="ARBA00004141"/>
    </source>
</evidence>
<dbReference type="EMBL" id="CATQJA010000457">
    <property type="protein sequence ID" value="CAJ0560547.1"/>
    <property type="molecule type" value="Genomic_DNA"/>
</dbReference>
<dbReference type="GO" id="GO:0015386">
    <property type="term" value="F:potassium:proton antiporter activity"/>
    <property type="evidence" value="ECO:0007669"/>
    <property type="project" value="TreeGrafter"/>
</dbReference>
<name>A0AA36C6X9_9BILA</name>
<feature type="transmembrane region" description="Helical" evidence="10">
    <location>
        <begin position="157"/>
        <end position="178"/>
    </location>
</feature>
<dbReference type="Proteomes" id="UP001177023">
    <property type="component" value="Unassembled WGS sequence"/>
</dbReference>
<dbReference type="GO" id="GO:0051453">
    <property type="term" value="P:regulation of intracellular pH"/>
    <property type="evidence" value="ECO:0007669"/>
    <property type="project" value="TreeGrafter"/>
</dbReference>
<proteinExistence type="predicted"/>
<gene>
    <name evidence="12" type="ORF">MSPICULIGERA_LOCUS1587</name>
</gene>
<evidence type="ECO:0000313" key="12">
    <source>
        <dbReference type="EMBL" id="CAJ0560547.1"/>
    </source>
</evidence>
<keyword evidence="13" id="KW-1185">Reference proteome</keyword>
<protein>
    <recommendedName>
        <fullName evidence="11">Cation/H+ exchanger transmembrane domain-containing protein</fullName>
    </recommendedName>
</protein>
<evidence type="ECO:0000259" key="11">
    <source>
        <dbReference type="Pfam" id="PF00999"/>
    </source>
</evidence>
<keyword evidence="5" id="KW-0915">Sodium</keyword>
<evidence type="ECO:0000256" key="9">
    <source>
        <dbReference type="SAM" id="MobiDB-lite"/>
    </source>
</evidence>
<comment type="caution">
    <text evidence="12">The sequence shown here is derived from an EMBL/GenBank/DDBJ whole genome shotgun (WGS) entry which is preliminary data.</text>
</comment>
<dbReference type="GO" id="GO:0005886">
    <property type="term" value="C:plasma membrane"/>
    <property type="evidence" value="ECO:0007669"/>
    <property type="project" value="TreeGrafter"/>
</dbReference>
<evidence type="ECO:0000256" key="8">
    <source>
        <dbReference type="ARBA" id="ARBA00023201"/>
    </source>
</evidence>
<keyword evidence="7 10" id="KW-0472">Membrane</keyword>
<evidence type="ECO:0000256" key="7">
    <source>
        <dbReference type="ARBA" id="ARBA00023136"/>
    </source>
</evidence>
<dbReference type="AlphaFoldDB" id="A0AA36C6X9"/>
<keyword evidence="4 10" id="KW-1133">Transmembrane helix</keyword>
<evidence type="ECO:0000256" key="6">
    <source>
        <dbReference type="ARBA" id="ARBA00023065"/>
    </source>
</evidence>
<feature type="transmembrane region" description="Helical" evidence="10">
    <location>
        <begin position="56"/>
        <end position="75"/>
    </location>
</feature>
<feature type="compositionally biased region" description="Polar residues" evidence="9">
    <location>
        <begin position="517"/>
        <end position="527"/>
    </location>
</feature>
<reference evidence="12" key="1">
    <citation type="submission" date="2023-06" db="EMBL/GenBank/DDBJ databases">
        <authorList>
            <person name="Delattre M."/>
        </authorList>
    </citation>
    <scope>NUCLEOTIDE SEQUENCE</scope>
    <source>
        <strain evidence="12">AF72</strain>
    </source>
</reference>
<keyword evidence="8" id="KW-0739">Sodium transport</keyword>
<dbReference type="Gene3D" id="6.10.140.1330">
    <property type="match status" value="1"/>
</dbReference>
<feature type="non-terminal residue" evidence="12">
    <location>
        <position position="1"/>
    </location>
</feature>
<keyword evidence="6" id="KW-0406">Ion transport</keyword>
<dbReference type="InterPro" id="IPR006153">
    <property type="entry name" value="Cation/H_exchanger_TM"/>
</dbReference>
<sequence length="629" mass="71417">DIHVNELLYICVFGESLLNDAVTIVLFNTVSSLVTSSTGGANQITIGAAERNRMRVVGGYLTVLFMRFLVTFQIAQPINLIACPIVCYLLTESMHLSAILSLVVIGIIMKNYMPGNVSDPMVFTVEYLLKMGSSYSESLVFVFLGVSVVSSNHQFDFWFVICTLTGCLVFRFIVVYFLSFMANRYRAETERAVCYGLVMAIDENFFPAKQMFVTTTLVVIFFTTIVQGSTIKKLVEWLKVKRSKNFGKESEKKRVIDYFFGETNKHLMFYIEDLIAHHGQNWFFRKFLEKDRKWIKPFLVANYKHLDCQIVVQHQRLELDEYACNIRGQGGSFAGLPTVSSLADMQLHPGLPKSKSEALLAPRILDPPVDITFSPDLTERSTLLPVPPPSQRSIPRNESLSGFVREAFETAAIQQGRGSLRDKDYDYGDGRRNGFRQRRRSLYSRHLLDLDFDEEQRRLEISMLLDPPAPEEYDNNMTYPYNKFTGARTAKQIKAYGKSLRERGPVSPRIFQKRNGNDQQSSARDTSPPQPAGILGARHRLSLPTPDEINLKRKPPKISFAMYDETIPPIDQTAPPTARQTQRKVSGAKKVFIVGCDDDRALNPIQEEPSFLSPDRPDPRRCRTTSSNN</sequence>
<dbReference type="InterPro" id="IPR018422">
    <property type="entry name" value="Cation/H_exchanger_CPA1"/>
</dbReference>
<keyword evidence="3 10" id="KW-0812">Transmembrane</keyword>
<feature type="transmembrane region" description="Helical" evidence="10">
    <location>
        <begin position="134"/>
        <end position="151"/>
    </location>
</feature>
<feature type="domain" description="Cation/H+ exchanger transmembrane" evidence="11">
    <location>
        <begin position="3"/>
        <end position="237"/>
    </location>
</feature>
<dbReference type="Pfam" id="PF00999">
    <property type="entry name" value="Na_H_Exchanger"/>
    <property type="match status" value="1"/>
</dbReference>
<evidence type="ECO:0000256" key="5">
    <source>
        <dbReference type="ARBA" id="ARBA00023053"/>
    </source>
</evidence>
<comment type="subcellular location">
    <subcellularLocation>
        <location evidence="1">Membrane</location>
        <topology evidence="1">Multi-pass membrane protein</topology>
    </subcellularLocation>
</comment>
<evidence type="ECO:0000256" key="3">
    <source>
        <dbReference type="ARBA" id="ARBA00022692"/>
    </source>
</evidence>
<feature type="region of interest" description="Disordered" evidence="9">
    <location>
        <begin position="498"/>
        <end position="533"/>
    </location>
</feature>
<evidence type="ECO:0000256" key="2">
    <source>
        <dbReference type="ARBA" id="ARBA00022448"/>
    </source>
</evidence>
<keyword evidence="2" id="KW-0813">Transport</keyword>
<evidence type="ECO:0000256" key="10">
    <source>
        <dbReference type="SAM" id="Phobius"/>
    </source>
</evidence>
<feature type="region of interest" description="Disordered" evidence="9">
    <location>
        <begin position="603"/>
        <end position="629"/>
    </location>
</feature>
<dbReference type="GO" id="GO:0015385">
    <property type="term" value="F:sodium:proton antiporter activity"/>
    <property type="evidence" value="ECO:0007669"/>
    <property type="project" value="InterPro"/>
</dbReference>
<feature type="region of interest" description="Disordered" evidence="9">
    <location>
        <begin position="567"/>
        <end position="586"/>
    </location>
</feature>
<feature type="non-terminal residue" evidence="12">
    <location>
        <position position="629"/>
    </location>
</feature>
<accession>A0AA36C6X9</accession>
<dbReference type="PANTHER" id="PTHR10110">
    <property type="entry name" value="SODIUM/HYDROGEN EXCHANGER"/>
    <property type="match status" value="1"/>
</dbReference>
<organism evidence="12 13">
    <name type="scientific">Mesorhabditis spiculigera</name>
    <dbReference type="NCBI Taxonomy" id="96644"/>
    <lineage>
        <taxon>Eukaryota</taxon>
        <taxon>Metazoa</taxon>
        <taxon>Ecdysozoa</taxon>
        <taxon>Nematoda</taxon>
        <taxon>Chromadorea</taxon>
        <taxon>Rhabditida</taxon>
        <taxon>Rhabditina</taxon>
        <taxon>Rhabditomorpha</taxon>
        <taxon>Rhabditoidea</taxon>
        <taxon>Rhabditidae</taxon>
        <taxon>Mesorhabditinae</taxon>
        <taxon>Mesorhabditis</taxon>
    </lineage>
</organism>
<evidence type="ECO:0000313" key="13">
    <source>
        <dbReference type="Proteomes" id="UP001177023"/>
    </source>
</evidence>
<feature type="compositionally biased region" description="Polar residues" evidence="9">
    <location>
        <begin position="574"/>
        <end position="584"/>
    </location>
</feature>
<evidence type="ECO:0000256" key="4">
    <source>
        <dbReference type="ARBA" id="ARBA00022989"/>
    </source>
</evidence>
<dbReference type="GO" id="GO:0098719">
    <property type="term" value="P:sodium ion import across plasma membrane"/>
    <property type="evidence" value="ECO:0007669"/>
    <property type="project" value="TreeGrafter"/>
</dbReference>
<dbReference type="PANTHER" id="PTHR10110:SF125">
    <property type="entry name" value="SODIUM_HYDROGEN EXCHANGER"/>
    <property type="match status" value="1"/>
</dbReference>
<feature type="transmembrane region" description="Helical" evidence="10">
    <location>
        <begin position="95"/>
        <end position="113"/>
    </location>
</feature>